<reference evidence="8 9" key="1">
    <citation type="submission" date="2018-10" db="EMBL/GenBank/DDBJ databases">
        <title>Tessaracoccus antarcticuss sp. nov., isolated from sediment.</title>
        <authorList>
            <person name="Zhou L.Y."/>
            <person name="Du Z.J."/>
        </authorList>
    </citation>
    <scope>NUCLEOTIDE SEQUENCE [LARGE SCALE GENOMIC DNA]</scope>
    <source>
        <strain evidence="8 9">JDX10</strain>
    </source>
</reference>
<evidence type="ECO:0000313" key="9">
    <source>
        <dbReference type="Proteomes" id="UP000275256"/>
    </source>
</evidence>
<dbReference type="SUPFAM" id="SSF100950">
    <property type="entry name" value="NagB/RpiA/CoA transferase-like"/>
    <property type="match status" value="1"/>
</dbReference>
<proteinExistence type="predicted"/>
<dbReference type="InterPro" id="IPR036388">
    <property type="entry name" value="WH-like_DNA-bd_sf"/>
</dbReference>
<evidence type="ECO:0000256" key="4">
    <source>
        <dbReference type="ARBA" id="ARBA00023125"/>
    </source>
</evidence>
<dbReference type="Gene3D" id="1.10.10.10">
    <property type="entry name" value="Winged helix-like DNA-binding domain superfamily/Winged helix DNA-binding domain"/>
    <property type="match status" value="1"/>
</dbReference>
<dbReference type="GO" id="GO:0003677">
    <property type="term" value="F:DNA binding"/>
    <property type="evidence" value="ECO:0007669"/>
    <property type="project" value="UniProtKB-KW"/>
</dbReference>
<gene>
    <name evidence="8" type="ORF">EAX62_09120</name>
</gene>
<keyword evidence="4" id="KW-0238">DNA-binding</keyword>
<dbReference type="InterPro" id="IPR011991">
    <property type="entry name" value="ArsR-like_HTH"/>
</dbReference>
<dbReference type="AlphaFoldDB" id="A0A3M0G5Q0"/>
<evidence type="ECO:0000256" key="3">
    <source>
        <dbReference type="ARBA" id="ARBA00023015"/>
    </source>
</evidence>
<evidence type="ECO:0000256" key="2">
    <source>
        <dbReference type="ARBA" id="ARBA00022491"/>
    </source>
</evidence>
<comment type="function">
    <text evidence="6">Repressor of the lactose catabolism operon. Galactose-6-phosphate is the inducer.</text>
</comment>
<protein>
    <recommendedName>
        <fullName evidence="1">Lactose phosphotransferase system repressor</fullName>
    </recommendedName>
</protein>
<dbReference type="PANTHER" id="PTHR30363:SF4">
    <property type="entry name" value="GLYCEROL-3-PHOSPHATE REGULON REPRESSOR"/>
    <property type="match status" value="1"/>
</dbReference>
<organism evidence="8 9">
    <name type="scientific">Tessaracoccus antarcticus</name>
    <dbReference type="NCBI Taxonomy" id="2479848"/>
    <lineage>
        <taxon>Bacteria</taxon>
        <taxon>Bacillati</taxon>
        <taxon>Actinomycetota</taxon>
        <taxon>Actinomycetes</taxon>
        <taxon>Propionibacteriales</taxon>
        <taxon>Propionibacteriaceae</taxon>
        <taxon>Tessaracoccus</taxon>
    </lineage>
</organism>
<evidence type="ECO:0000256" key="1">
    <source>
        <dbReference type="ARBA" id="ARBA00021390"/>
    </source>
</evidence>
<dbReference type="InterPro" id="IPR001034">
    <property type="entry name" value="DeoR_HTH"/>
</dbReference>
<dbReference type="Pfam" id="PF08220">
    <property type="entry name" value="HTH_DeoR"/>
    <property type="match status" value="1"/>
</dbReference>
<comment type="caution">
    <text evidence="8">The sequence shown here is derived from an EMBL/GenBank/DDBJ whole genome shotgun (WGS) entry which is preliminary data.</text>
</comment>
<evidence type="ECO:0000256" key="5">
    <source>
        <dbReference type="ARBA" id="ARBA00023163"/>
    </source>
</evidence>
<dbReference type="PROSITE" id="PS00894">
    <property type="entry name" value="HTH_DEOR_1"/>
    <property type="match status" value="1"/>
</dbReference>
<keyword evidence="5" id="KW-0804">Transcription</keyword>
<dbReference type="PROSITE" id="PS51000">
    <property type="entry name" value="HTH_DEOR_2"/>
    <property type="match status" value="1"/>
</dbReference>
<feature type="domain" description="HTH deoR-type" evidence="7">
    <location>
        <begin position="7"/>
        <end position="62"/>
    </location>
</feature>
<evidence type="ECO:0000256" key="6">
    <source>
        <dbReference type="ARBA" id="ARBA00024937"/>
    </source>
</evidence>
<dbReference type="SMART" id="SM00420">
    <property type="entry name" value="HTH_DEOR"/>
    <property type="match status" value="1"/>
</dbReference>
<dbReference type="Gene3D" id="3.40.50.1360">
    <property type="match status" value="1"/>
</dbReference>
<dbReference type="CDD" id="cd00090">
    <property type="entry name" value="HTH_ARSR"/>
    <property type="match status" value="1"/>
</dbReference>
<dbReference type="InterPro" id="IPR014036">
    <property type="entry name" value="DeoR-like_C"/>
</dbReference>
<dbReference type="SUPFAM" id="SSF46785">
    <property type="entry name" value="Winged helix' DNA-binding domain"/>
    <property type="match status" value="1"/>
</dbReference>
<evidence type="ECO:0000313" key="8">
    <source>
        <dbReference type="EMBL" id="RMB59888.1"/>
    </source>
</evidence>
<dbReference type="EMBL" id="REFW01000002">
    <property type="protein sequence ID" value="RMB59888.1"/>
    <property type="molecule type" value="Genomic_DNA"/>
</dbReference>
<dbReference type="Pfam" id="PF00455">
    <property type="entry name" value="DeoRC"/>
    <property type="match status" value="1"/>
</dbReference>
<dbReference type="InterPro" id="IPR036390">
    <property type="entry name" value="WH_DNA-bd_sf"/>
</dbReference>
<evidence type="ECO:0000259" key="7">
    <source>
        <dbReference type="PROSITE" id="PS51000"/>
    </source>
</evidence>
<dbReference type="SMART" id="SM01134">
    <property type="entry name" value="DeoRC"/>
    <property type="match status" value="1"/>
</dbReference>
<accession>A0A3M0G5Q0</accession>
<dbReference type="InterPro" id="IPR018356">
    <property type="entry name" value="Tscrpt_reg_HTH_DeoR_CS"/>
</dbReference>
<dbReference type="PRINTS" id="PR00037">
    <property type="entry name" value="HTHLACR"/>
</dbReference>
<dbReference type="GO" id="GO:0003700">
    <property type="term" value="F:DNA-binding transcription factor activity"/>
    <property type="evidence" value="ECO:0007669"/>
    <property type="project" value="InterPro"/>
</dbReference>
<dbReference type="InterPro" id="IPR037171">
    <property type="entry name" value="NagB/RpiA_transferase-like"/>
</dbReference>
<keyword evidence="2" id="KW-0678">Repressor</keyword>
<name>A0A3M0G5Q0_9ACTN</name>
<sequence length="254" mass="26637">MLGPMIPAVRHQRILQSLRHSGGQTVGDLATTLNVSSSTIRRDLSRMEDDGVLQRTFGGAILTDEADEPIEQAHQANTDGKAGIALAASTLISDGMTVILDVGSTTLALAEALRGRQLTIITASLPVFWLFTHEPQARILLLGGSYRPEYQCTAGHMTVAALRDVHADVAFLGCTGVASDGTIRDNTADQVPVKRAIMAAADATVLLCDSSKFPGQGTYTVGNASALSHVVTDAPVPASLSKKLAVSATEVLYS</sequence>
<keyword evidence="9" id="KW-1185">Reference proteome</keyword>
<dbReference type="Proteomes" id="UP000275256">
    <property type="component" value="Unassembled WGS sequence"/>
</dbReference>
<dbReference type="PANTHER" id="PTHR30363">
    <property type="entry name" value="HTH-TYPE TRANSCRIPTIONAL REGULATOR SRLR-RELATED"/>
    <property type="match status" value="1"/>
</dbReference>
<dbReference type="InterPro" id="IPR050313">
    <property type="entry name" value="Carb_Metab_HTH_regulators"/>
</dbReference>
<keyword evidence="3" id="KW-0805">Transcription regulation</keyword>